<name>A0A3P3T9W4_9BACL</name>
<feature type="signal peptide" evidence="1">
    <location>
        <begin position="1"/>
        <end position="27"/>
    </location>
</feature>
<reference evidence="2 3" key="1">
    <citation type="submission" date="2018-11" db="EMBL/GenBank/DDBJ databases">
        <title>Genome sequencing of Paenibacillus sp. KCOM 3021 (= ChDC PVNT-B20).</title>
        <authorList>
            <person name="Kook J.-K."/>
            <person name="Park S.-N."/>
            <person name="Lim Y.K."/>
        </authorList>
    </citation>
    <scope>NUCLEOTIDE SEQUENCE [LARGE SCALE GENOMIC DNA]</scope>
    <source>
        <strain evidence="2 3">KCOM 3021</strain>
    </source>
</reference>
<feature type="chain" id="PRO_5018197386" description="DUF5626 domain-containing protein" evidence="1">
    <location>
        <begin position="28"/>
        <end position="188"/>
    </location>
</feature>
<gene>
    <name evidence="2" type="ORF">EHV15_34990</name>
</gene>
<evidence type="ECO:0000313" key="2">
    <source>
        <dbReference type="EMBL" id="RRJ54797.1"/>
    </source>
</evidence>
<organism evidence="2 3">
    <name type="scientific">Paenibacillus oralis</name>
    <dbReference type="NCBI Taxonomy" id="2490856"/>
    <lineage>
        <taxon>Bacteria</taxon>
        <taxon>Bacillati</taxon>
        <taxon>Bacillota</taxon>
        <taxon>Bacilli</taxon>
        <taxon>Bacillales</taxon>
        <taxon>Paenibacillaceae</taxon>
        <taxon>Paenibacillus</taxon>
    </lineage>
</organism>
<accession>A0A3P3T9W4</accession>
<dbReference type="AlphaFoldDB" id="A0A3P3T9W4"/>
<comment type="caution">
    <text evidence="2">The sequence shown here is derived from an EMBL/GenBank/DDBJ whole genome shotgun (WGS) entry which is preliminary data.</text>
</comment>
<protein>
    <recommendedName>
        <fullName evidence="4">DUF5626 domain-containing protein</fullName>
    </recommendedName>
</protein>
<proteinExistence type="predicted"/>
<sequence length="188" mass="20829">MKRLGSILLALTLLVSMVSFTGAKASAQDVEGQASASQESSVYEFRDSLEGSSIDAYTTFPATDASTTDESISIQATNPFDLWLDVLSNGNLEGNWSYKSKGKIVTEVDLTMTLQYKEHWYNLTWDDVDSYSFDYAGSLSDHENNQHTWTPSEGEGHYRVRLTGQIRFIDEDGSGGHVVTLYSAQKTI</sequence>
<keyword evidence="1" id="KW-0732">Signal</keyword>
<evidence type="ECO:0000313" key="3">
    <source>
        <dbReference type="Proteomes" id="UP000267017"/>
    </source>
</evidence>
<evidence type="ECO:0000256" key="1">
    <source>
        <dbReference type="SAM" id="SignalP"/>
    </source>
</evidence>
<evidence type="ECO:0008006" key="4">
    <source>
        <dbReference type="Google" id="ProtNLM"/>
    </source>
</evidence>
<dbReference type="RefSeq" id="WP_128635881.1">
    <property type="nucleotide sequence ID" value="NZ_RRCN01000002.1"/>
</dbReference>
<dbReference type="OrthoDB" id="9976745at2"/>
<dbReference type="EMBL" id="RRCN01000002">
    <property type="protein sequence ID" value="RRJ54797.1"/>
    <property type="molecule type" value="Genomic_DNA"/>
</dbReference>
<keyword evidence="3" id="KW-1185">Reference proteome</keyword>
<dbReference type="Proteomes" id="UP000267017">
    <property type="component" value="Unassembled WGS sequence"/>
</dbReference>